<feature type="domain" description="C2H2-type" evidence="9">
    <location>
        <begin position="34"/>
        <end position="61"/>
    </location>
</feature>
<accession>A0A7R9L5R5</accession>
<dbReference type="SMART" id="SM00355">
    <property type="entry name" value="ZnF_C2H2"/>
    <property type="match status" value="2"/>
</dbReference>
<protein>
    <recommendedName>
        <fullName evidence="9">C2H2-type domain-containing protein</fullName>
    </recommendedName>
</protein>
<feature type="region of interest" description="Disordered" evidence="8">
    <location>
        <begin position="50"/>
        <end position="102"/>
    </location>
</feature>
<evidence type="ECO:0000256" key="1">
    <source>
        <dbReference type="ARBA" id="ARBA00004123"/>
    </source>
</evidence>
<dbReference type="PANTHER" id="PTHR23235:SF120">
    <property type="entry name" value="KRUPPEL-LIKE FACTOR 15"/>
    <property type="match status" value="1"/>
</dbReference>
<keyword evidence="2" id="KW-0479">Metal-binding</keyword>
<dbReference type="InterPro" id="IPR013087">
    <property type="entry name" value="Znf_C2H2_type"/>
</dbReference>
<dbReference type="GO" id="GO:0008270">
    <property type="term" value="F:zinc ion binding"/>
    <property type="evidence" value="ECO:0007669"/>
    <property type="project" value="UniProtKB-KW"/>
</dbReference>
<dbReference type="GO" id="GO:0005634">
    <property type="term" value="C:nucleus"/>
    <property type="evidence" value="ECO:0007669"/>
    <property type="project" value="UniProtKB-SubCell"/>
</dbReference>
<comment type="subcellular location">
    <subcellularLocation>
        <location evidence="1">Nucleus</location>
    </subcellularLocation>
</comment>
<evidence type="ECO:0000256" key="3">
    <source>
        <dbReference type="ARBA" id="ARBA00022737"/>
    </source>
</evidence>
<dbReference type="PROSITE" id="PS50157">
    <property type="entry name" value="ZINC_FINGER_C2H2_2"/>
    <property type="match status" value="2"/>
</dbReference>
<gene>
    <name evidence="10" type="ORF">OSB1V03_LOCUS15984</name>
</gene>
<reference evidence="10" key="1">
    <citation type="submission" date="2020-11" db="EMBL/GenBank/DDBJ databases">
        <authorList>
            <person name="Tran Van P."/>
        </authorList>
    </citation>
    <scope>NUCLEOTIDE SEQUENCE</scope>
</reference>
<evidence type="ECO:0000256" key="6">
    <source>
        <dbReference type="ARBA" id="ARBA00023242"/>
    </source>
</evidence>
<dbReference type="Proteomes" id="UP000759131">
    <property type="component" value="Unassembled WGS sequence"/>
</dbReference>
<keyword evidence="4 7" id="KW-0863">Zinc-finger</keyword>
<dbReference type="InterPro" id="IPR036236">
    <property type="entry name" value="Znf_C2H2_sf"/>
</dbReference>
<dbReference type="EMBL" id="OC871806">
    <property type="protein sequence ID" value="CAD7635593.1"/>
    <property type="molecule type" value="Genomic_DNA"/>
</dbReference>
<keyword evidence="3" id="KW-0677">Repeat</keyword>
<keyword evidence="11" id="KW-1185">Reference proteome</keyword>
<dbReference type="PANTHER" id="PTHR23235">
    <property type="entry name" value="KRUEPPEL-LIKE TRANSCRIPTION FACTOR"/>
    <property type="match status" value="1"/>
</dbReference>
<feature type="compositionally biased region" description="Basic and acidic residues" evidence="8">
    <location>
        <begin position="50"/>
        <end position="61"/>
    </location>
</feature>
<dbReference type="FunFam" id="3.30.160.60:FF:000926">
    <property type="entry name" value="Kruppel like factor 13"/>
    <property type="match status" value="1"/>
</dbReference>
<evidence type="ECO:0000256" key="7">
    <source>
        <dbReference type="PROSITE-ProRule" id="PRU00042"/>
    </source>
</evidence>
<feature type="domain" description="C2H2-type" evidence="9">
    <location>
        <begin position="4"/>
        <end position="33"/>
    </location>
</feature>
<sequence>ERPFACTWHSCGKRFARSDELARHYRTHTGEKNFVCPFCDKRFMRSDHLTKHAKRHPEFRPDSLAFNRKNQHHSHQQQQQQQPHPKPPQPPNGLDMSPVMVKSVERPTIKAQIIVANNSAVDTNKLIIRDAISLTCHSLPHK</sequence>
<evidence type="ECO:0000256" key="5">
    <source>
        <dbReference type="ARBA" id="ARBA00022833"/>
    </source>
</evidence>
<evidence type="ECO:0000256" key="8">
    <source>
        <dbReference type="SAM" id="MobiDB-lite"/>
    </source>
</evidence>
<feature type="non-terminal residue" evidence="10">
    <location>
        <position position="1"/>
    </location>
</feature>
<dbReference type="Pfam" id="PF00096">
    <property type="entry name" value="zf-C2H2"/>
    <property type="match status" value="2"/>
</dbReference>
<dbReference type="Gene3D" id="3.30.160.60">
    <property type="entry name" value="Classic Zinc Finger"/>
    <property type="match status" value="2"/>
</dbReference>
<evidence type="ECO:0000313" key="11">
    <source>
        <dbReference type="Proteomes" id="UP000759131"/>
    </source>
</evidence>
<name>A0A7R9L5R5_9ACAR</name>
<evidence type="ECO:0000313" key="10">
    <source>
        <dbReference type="EMBL" id="CAD7635593.1"/>
    </source>
</evidence>
<dbReference type="EMBL" id="CAJPIZ010017231">
    <property type="protein sequence ID" value="CAG2116023.1"/>
    <property type="molecule type" value="Genomic_DNA"/>
</dbReference>
<dbReference type="AlphaFoldDB" id="A0A7R9L5R5"/>
<dbReference type="PROSITE" id="PS00028">
    <property type="entry name" value="ZINC_FINGER_C2H2_1"/>
    <property type="match status" value="2"/>
</dbReference>
<evidence type="ECO:0000259" key="9">
    <source>
        <dbReference type="PROSITE" id="PS50157"/>
    </source>
</evidence>
<organism evidence="10">
    <name type="scientific">Medioppia subpectinata</name>
    <dbReference type="NCBI Taxonomy" id="1979941"/>
    <lineage>
        <taxon>Eukaryota</taxon>
        <taxon>Metazoa</taxon>
        <taxon>Ecdysozoa</taxon>
        <taxon>Arthropoda</taxon>
        <taxon>Chelicerata</taxon>
        <taxon>Arachnida</taxon>
        <taxon>Acari</taxon>
        <taxon>Acariformes</taxon>
        <taxon>Sarcoptiformes</taxon>
        <taxon>Oribatida</taxon>
        <taxon>Brachypylina</taxon>
        <taxon>Oppioidea</taxon>
        <taxon>Oppiidae</taxon>
        <taxon>Medioppia</taxon>
    </lineage>
</organism>
<dbReference type="GO" id="GO:0000981">
    <property type="term" value="F:DNA-binding transcription factor activity, RNA polymerase II-specific"/>
    <property type="evidence" value="ECO:0007669"/>
    <property type="project" value="TreeGrafter"/>
</dbReference>
<proteinExistence type="predicted"/>
<keyword evidence="5" id="KW-0862">Zinc</keyword>
<dbReference type="GO" id="GO:0000978">
    <property type="term" value="F:RNA polymerase II cis-regulatory region sequence-specific DNA binding"/>
    <property type="evidence" value="ECO:0007669"/>
    <property type="project" value="TreeGrafter"/>
</dbReference>
<evidence type="ECO:0000256" key="4">
    <source>
        <dbReference type="ARBA" id="ARBA00022771"/>
    </source>
</evidence>
<dbReference type="SUPFAM" id="SSF57667">
    <property type="entry name" value="beta-beta-alpha zinc fingers"/>
    <property type="match status" value="1"/>
</dbReference>
<evidence type="ECO:0000256" key="2">
    <source>
        <dbReference type="ARBA" id="ARBA00022723"/>
    </source>
</evidence>
<dbReference type="FunFam" id="3.30.160.60:FF:000018">
    <property type="entry name" value="Krueppel-like factor 15"/>
    <property type="match status" value="1"/>
</dbReference>
<keyword evidence="6" id="KW-0539">Nucleus</keyword>
<dbReference type="OrthoDB" id="4748970at2759"/>